<evidence type="ECO:0000256" key="9">
    <source>
        <dbReference type="ARBA" id="ARBA00023136"/>
    </source>
</evidence>
<evidence type="ECO:0000256" key="4">
    <source>
        <dbReference type="ARBA" id="ARBA00022448"/>
    </source>
</evidence>
<keyword evidence="12" id="KW-0969">Cilium</keyword>
<keyword evidence="12" id="KW-0966">Cell projection</keyword>
<name>A0A7C5Z4T2_9FIRM</name>
<gene>
    <name evidence="12" type="primary">fliJ</name>
    <name evidence="12" type="ORF">ENL71_07690</name>
</gene>
<evidence type="ECO:0000256" key="3">
    <source>
        <dbReference type="ARBA" id="ARBA00020392"/>
    </source>
</evidence>
<dbReference type="InterPro" id="IPR012823">
    <property type="entry name" value="Flagell_FliJ"/>
</dbReference>
<dbReference type="Pfam" id="PF02050">
    <property type="entry name" value="FliJ"/>
    <property type="match status" value="1"/>
</dbReference>
<evidence type="ECO:0000256" key="8">
    <source>
        <dbReference type="ARBA" id="ARBA00022927"/>
    </source>
</evidence>
<keyword evidence="12" id="KW-0282">Flagellum</keyword>
<keyword evidence="4" id="KW-0813">Transport</keyword>
<dbReference type="GO" id="GO:0071973">
    <property type="term" value="P:bacterial-type flagellum-dependent cell motility"/>
    <property type="evidence" value="ECO:0007669"/>
    <property type="project" value="InterPro"/>
</dbReference>
<dbReference type="AlphaFoldDB" id="A0A7C5Z4T2"/>
<evidence type="ECO:0000313" key="12">
    <source>
        <dbReference type="EMBL" id="HHS02355.1"/>
    </source>
</evidence>
<keyword evidence="10" id="KW-1006">Bacterial flagellum protein export</keyword>
<keyword evidence="11" id="KW-0175">Coiled coil</keyword>
<dbReference type="GO" id="GO:0015031">
    <property type="term" value="P:protein transport"/>
    <property type="evidence" value="ECO:0007669"/>
    <property type="project" value="UniProtKB-KW"/>
</dbReference>
<evidence type="ECO:0000256" key="1">
    <source>
        <dbReference type="ARBA" id="ARBA00004413"/>
    </source>
</evidence>
<evidence type="ECO:0000256" key="2">
    <source>
        <dbReference type="ARBA" id="ARBA00010004"/>
    </source>
</evidence>
<evidence type="ECO:0000256" key="5">
    <source>
        <dbReference type="ARBA" id="ARBA00022475"/>
    </source>
</evidence>
<organism evidence="12">
    <name type="scientific">Caldicellulosiruptor owensensis</name>
    <dbReference type="NCBI Taxonomy" id="55205"/>
    <lineage>
        <taxon>Bacteria</taxon>
        <taxon>Bacillati</taxon>
        <taxon>Bacillota</taxon>
        <taxon>Bacillota incertae sedis</taxon>
        <taxon>Caldicellulosiruptorales</taxon>
        <taxon>Caldicellulosiruptoraceae</taxon>
        <taxon>Caldicellulosiruptor</taxon>
    </lineage>
</organism>
<protein>
    <recommendedName>
        <fullName evidence="3">Flagellar FliJ protein</fullName>
    </recommendedName>
</protein>
<sequence length="152" mass="18614">MKRFRFEQLLKIKRQFEEIKKSELAKQNEILNEYIARKLELEEDVKKVKEDLKSLCLNGFLPQQMKVYFQFLSMLKKRIDIQNQLIYYQQIRVEEKKKEVIESMIEKKKFEKLKERYLINLMNEIKQLENKELDRIVSYKIYKGIGDRGGRD</sequence>
<dbReference type="Gene3D" id="1.10.287.1700">
    <property type="match status" value="1"/>
</dbReference>
<evidence type="ECO:0000256" key="6">
    <source>
        <dbReference type="ARBA" id="ARBA00022500"/>
    </source>
</evidence>
<keyword evidence="7" id="KW-1005">Bacterial flagellum biogenesis</keyword>
<dbReference type="GO" id="GO:0044781">
    <property type="term" value="P:bacterial-type flagellum organization"/>
    <property type="evidence" value="ECO:0007669"/>
    <property type="project" value="UniProtKB-KW"/>
</dbReference>
<comment type="subcellular location">
    <subcellularLocation>
        <location evidence="1">Cell membrane</location>
        <topology evidence="1">Peripheral membrane protein</topology>
        <orientation evidence="1">Cytoplasmic side</orientation>
    </subcellularLocation>
</comment>
<dbReference type="InterPro" id="IPR053716">
    <property type="entry name" value="Flag_assembly_chemotaxis_eff"/>
</dbReference>
<dbReference type="GO" id="GO:0005886">
    <property type="term" value="C:plasma membrane"/>
    <property type="evidence" value="ECO:0007669"/>
    <property type="project" value="UniProtKB-SubCell"/>
</dbReference>
<evidence type="ECO:0000256" key="10">
    <source>
        <dbReference type="ARBA" id="ARBA00023225"/>
    </source>
</evidence>
<feature type="coiled-coil region" evidence="11">
    <location>
        <begin position="24"/>
        <end position="58"/>
    </location>
</feature>
<proteinExistence type="inferred from homology"/>
<keyword evidence="9" id="KW-0472">Membrane</keyword>
<evidence type="ECO:0000256" key="11">
    <source>
        <dbReference type="SAM" id="Coils"/>
    </source>
</evidence>
<accession>A0A7C5Z4T2</accession>
<comment type="similarity">
    <text evidence="2">Belongs to the FliJ family.</text>
</comment>
<dbReference type="GO" id="GO:0009288">
    <property type="term" value="C:bacterial-type flagellum"/>
    <property type="evidence" value="ECO:0007669"/>
    <property type="project" value="InterPro"/>
</dbReference>
<dbReference type="NCBIfam" id="TIGR02473">
    <property type="entry name" value="flagell_FliJ"/>
    <property type="match status" value="1"/>
</dbReference>
<keyword evidence="6" id="KW-0145">Chemotaxis</keyword>
<reference evidence="12" key="1">
    <citation type="journal article" date="2020" name="mSystems">
        <title>Genome- and Community-Level Interaction Insights into Carbon Utilization and Element Cycling Functions of Hydrothermarchaeota in Hydrothermal Sediment.</title>
        <authorList>
            <person name="Zhou Z."/>
            <person name="Liu Y."/>
            <person name="Xu W."/>
            <person name="Pan J."/>
            <person name="Luo Z.H."/>
            <person name="Li M."/>
        </authorList>
    </citation>
    <scope>NUCLEOTIDE SEQUENCE [LARGE SCALE GENOMIC DNA]</scope>
    <source>
        <strain evidence="12">SpSt-102</strain>
    </source>
</reference>
<keyword evidence="5" id="KW-1003">Cell membrane</keyword>
<keyword evidence="8" id="KW-0653">Protein transport</keyword>
<evidence type="ECO:0000256" key="7">
    <source>
        <dbReference type="ARBA" id="ARBA00022795"/>
    </source>
</evidence>
<dbReference type="EMBL" id="DRUZ01000096">
    <property type="protein sequence ID" value="HHS02355.1"/>
    <property type="molecule type" value="Genomic_DNA"/>
</dbReference>
<comment type="caution">
    <text evidence="12">The sequence shown here is derived from an EMBL/GenBank/DDBJ whole genome shotgun (WGS) entry which is preliminary data.</text>
</comment>
<dbReference type="GO" id="GO:0006935">
    <property type="term" value="P:chemotaxis"/>
    <property type="evidence" value="ECO:0007669"/>
    <property type="project" value="UniProtKB-KW"/>
</dbReference>